<reference evidence="1" key="2">
    <citation type="journal article" date="2024" name="Environ. Microbiol.">
        <title>Genome analysis and description of Tunturibacter gen. nov. expands the diversity of Terriglobia in tundra soils.</title>
        <authorList>
            <person name="Messyasz A."/>
            <person name="Mannisto M.K."/>
            <person name="Kerkhof L.J."/>
            <person name="Haggblom M.M."/>
        </authorList>
    </citation>
    <scope>NUCLEOTIDE SEQUENCE</scope>
    <source>
        <strain evidence="1">X5P6</strain>
    </source>
</reference>
<dbReference type="KEGG" id="tpsc:RBB77_06010"/>
<reference evidence="1" key="1">
    <citation type="submission" date="2023-08" db="EMBL/GenBank/DDBJ databases">
        <authorList>
            <person name="Messyasz A."/>
            <person name="Mannisto M.K."/>
            <person name="Kerkhof L.J."/>
            <person name="Haggblom M."/>
        </authorList>
    </citation>
    <scope>NUCLEOTIDE SEQUENCE</scope>
    <source>
        <strain evidence="1">X5P6</strain>
    </source>
</reference>
<name>A0AAU7ZUB4_9BACT</name>
<proteinExistence type="predicted"/>
<protein>
    <recommendedName>
        <fullName evidence="2">SHSP domain-containing protein</fullName>
    </recommendedName>
</protein>
<sequence>MVTSVRRVCWEARTTPEFMIAEKPGVSTLTVEMPGFKPATT</sequence>
<gene>
    <name evidence="1" type="ORF">RBB77_06010</name>
</gene>
<dbReference type="RefSeq" id="WP_353065589.1">
    <property type="nucleotide sequence ID" value="NZ_CP132942.1"/>
</dbReference>
<evidence type="ECO:0008006" key="2">
    <source>
        <dbReference type="Google" id="ProtNLM"/>
    </source>
</evidence>
<dbReference type="AlphaFoldDB" id="A0AAU7ZUB4"/>
<evidence type="ECO:0000313" key="1">
    <source>
        <dbReference type="EMBL" id="XCB34441.1"/>
    </source>
</evidence>
<dbReference type="EMBL" id="CP132942">
    <property type="protein sequence ID" value="XCB34441.1"/>
    <property type="molecule type" value="Genomic_DNA"/>
</dbReference>
<accession>A0AAU7ZUB4</accession>
<organism evidence="1">
    <name type="scientific">Tunturiibacter psychrotolerans</name>
    <dbReference type="NCBI Taxonomy" id="3069686"/>
    <lineage>
        <taxon>Bacteria</taxon>
        <taxon>Pseudomonadati</taxon>
        <taxon>Acidobacteriota</taxon>
        <taxon>Terriglobia</taxon>
        <taxon>Terriglobales</taxon>
        <taxon>Acidobacteriaceae</taxon>
        <taxon>Tunturiibacter</taxon>
    </lineage>
</organism>